<feature type="transmembrane region" description="Helical" evidence="1">
    <location>
        <begin position="42"/>
        <end position="61"/>
    </location>
</feature>
<dbReference type="AlphaFoldDB" id="A0A1J0LVJ8"/>
<protein>
    <submittedName>
        <fullName evidence="2">Uncharacterized protein</fullName>
    </submittedName>
</protein>
<name>A0A1J0LVJ8_THEBO</name>
<gene>
    <name evidence="2" type="ORF">A0O31_02424</name>
</gene>
<sequence length="85" mass="9025">MAADPVWRGFWLTNALWASVDGGIALVGLLSPEPDRAWLRDILYLNAALDLLYIAGGLWLASKGEARLQGAGWAVVLHGGVASPL</sequence>
<feature type="transmembrane region" description="Helical" evidence="1">
    <location>
        <begin position="12"/>
        <end position="30"/>
    </location>
</feature>
<dbReference type="KEGG" id="tbc:A0O31_02424"/>
<proteinExistence type="predicted"/>
<dbReference type="Proteomes" id="UP000182993">
    <property type="component" value="Plasmid pTB1"/>
</dbReference>
<dbReference type="Pfam" id="PF22503">
    <property type="entry name" value="DUF6992"/>
    <property type="match status" value="1"/>
</dbReference>
<evidence type="ECO:0000313" key="2">
    <source>
        <dbReference type="EMBL" id="APD10449.1"/>
    </source>
</evidence>
<evidence type="ECO:0000256" key="1">
    <source>
        <dbReference type="SAM" id="Phobius"/>
    </source>
</evidence>
<dbReference type="InterPro" id="IPR054261">
    <property type="entry name" value="DUF6992"/>
</dbReference>
<keyword evidence="2" id="KW-0614">Plasmid</keyword>
<reference evidence="3" key="1">
    <citation type="submission" date="2016-06" db="EMBL/GenBank/DDBJ databases">
        <title>Whole genome sequencing of Thermus brockianus strain GE-1.</title>
        <authorList>
            <person name="Schaefers C."/>
            <person name="Blank S."/>
            <person name="Wiebusch S."/>
            <person name="Elleuche S."/>
            <person name="Antranikian G."/>
        </authorList>
    </citation>
    <scope>NUCLEOTIDE SEQUENCE [LARGE SCALE GENOMIC DNA]</scope>
    <source>
        <strain evidence="3">GE-1</strain>
        <plasmid evidence="3">ptb1</plasmid>
    </source>
</reference>
<evidence type="ECO:0000313" key="3">
    <source>
        <dbReference type="Proteomes" id="UP000182993"/>
    </source>
</evidence>
<keyword evidence="1" id="KW-1133">Transmembrane helix</keyword>
<geneLocation type="plasmid" evidence="3">
    <name>ptb1</name>
</geneLocation>
<keyword evidence="1" id="KW-0472">Membrane</keyword>
<dbReference type="EMBL" id="CP016313">
    <property type="protein sequence ID" value="APD10449.1"/>
    <property type="molecule type" value="Genomic_DNA"/>
</dbReference>
<keyword evidence="1" id="KW-0812">Transmembrane</keyword>
<accession>A0A1J0LVJ8</accession>
<organism evidence="2 3">
    <name type="scientific">Thermus brockianus</name>
    <dbReference type="NCBI Taxonomy" id="56956"/>
    <lineage>
        <taxon>Bacteria</taxon>
        <taxon>Thermotogati</taxon>
        <taxon>Deinococcota</taxon>
        <taxon>Deinococci</taxon>
        <taxon>Thermales</taxon>
        <taxon>Thermaceae</taxon>
        <taxon>Thermus</taxon>
    </lineage>
</organism>